<reference evidence="6" key="1">
    <citation type="submission" date="2019-05" db="EMBL/GenBank/DDBJ databases">
        <title>Annotation for the trematode Fasciolopsis buski.</title>
        <authorList>
            <person name="Choi Y.-J."/>
        </authorList>
    </citation>
    <scope>NUCLEOTIDE SEQUENCE</scope>
    <source>
        <strain evidence="6">HT</strain>
        <tissue evidence="6">Whole worm</tissue>
    </source>
</reference>
<dbReference type="InterPro" id="IPR037621">
    <property type="entry name" value="LIP-1_SAM_2"/>
</dbReference>
<dbReference type="PROSITE" id="PS50105">
    <property type="entry name" value="SAM_DOMAIN"/>
    <property type="match status" value="3"/>
</dbReference>
<sequence length="1606" mass="178887">MICDMLPTITEDVGSHGDRDSTTSNEGANVEDMLLSMLDERDRLMEGLREAQEQLSITKTRLTETERERDKLQNQLASALPPDVVLLTKRLTDIEEQLNERTEEVSGLKAERNNTKILLEHLEGLVARHERSLRMTVVKRHAISQAASASVPDGPQYSQSATDMTPIEVDGSSMGYVGGPVPDNYGPSGTGLSSEAEVLKALKSLFEHHKALDEKVHDRLRAAQNKVSDLEAELDATKSLVSARSTNLDSRQFESRETQTELRLDTRKPTELESGLVLESPKKVITSNVATSPLTPFPPSGISASSFTSSALSAAAAATEAVNRVKELQHSLEQKLEKVQRDNRDLEMQRADQENKAATFEHRYLKAQREVALAQEAIDKLQTDLAIKATQLKRFEEKAKSLHTRLENTEEELLHARHQAGNHARQFIVATDTSTDEEGQEDVNTTEAILDQPLESGGEENLNKDGRVSEVLTDDDGSSLLNDSTETEDKITKTSRLKTGKTSRHRLIGDNVYAEDHLRELLEEVEELQHELSRARDRETMNEEHILRLSSTVDQLLLESNERLKAHLQERMLSLEQKQELTGEVERIRRQLDTVTGEKECGLMTANRLRKQLFTMAEDLVQGTDIGMKSQVLSQEVPSLWISPLENISTEASGVTYATPGMSYLVPTNSLENYNDQVAQELNNFLISQVGYPSADDKFVTCPDNTSQPLSQLAKLIGKSVEEPVQPFSQYDGTGSSNAQSLAYMLQTQLDAINSEIQLIQQEKENTEMRAEELAHRVQSQSDILMDASNRRPYKSRGMPQTGQDQHLDTGSSVNRTCPDGQLTMNCTDRPGESGHPDRGQYNVTSEQMQPGSQMKPVRDKGLLLPRGPRAPSIPTGTSSFAHDERGDTEVGSKKLQQQQQLLPCPPVDQMGSSGTGPRYHLHMRVPASECPIGRGQQQVGCHLQPRLLPGPEPQIQSHMVLRPIPGYSSIAPTEPLRITTAGTTSGRESERKKSIFGTLGRMFKKPSTTSADETYGPRSDPTALGQNAQPATSVAWSHQFPNSVTMESRFHPHLHSHNPYYTHPFYPHQYNPKLLTQHSRMSYTGKFPSQSSDFWPTEIAPSYGGLIDYSSHHMHSMGQHLQDGPSRYSPRPVSQHQFLTTNRQTCNRIPDGIPGATEAAITGAGVDSGVGGSVDPRCMEEVSQLHGENMKDILETAIQAQKPFTSWTGPILVAWLERWVGMPAWYVAACRANIKSGAVLASLSDQDIQRELGISNPLHRLKLRLAVQEMLAFTASLTNLSEPIATDPLSRSLSRLHLVSPLIQGELNHEWVGNVWLPSLGLGQYRPTFMECLVDARMLSHLTKRDLRVHLKMVDQFHRLSLYYGIMCLKRMDYDRVELEKRREACASTDTDLLVWTNDRVIRWVKQIGLDEFAENLVDSGVHGGLMALDPDFSVETLATIMQIPPHNHHAREWIEKNLIKLLSPYRSTGNSDFVSSPKPLPQESTAIAWMKSGEHLEKGFYDNQPDPQTAATLATEWNRREALHGDMEVPPPIPVRSQASYQSLHRPPGMAQEYRSQQTISHQKVLSPKTRTSQKNYSEVSGISGGGPQPHTSQGRQSAISSNR</sequence>
<feature type="compositionally biased region" description="Polar residues" evidence="4">
    <location>
        <begin position="799"/>
        <end position="816"/>
    </location>
</feature>
<feature type="coiled-coil region" evidence="3">
    <location>
        <begin position="318"/>
        <end position="419"/>
    </location>
</feature>
<feature type="compositionally biased region" description="Polar residues" evidence="4">
    <location>
        <begin position="1592"/>
        <end position="1606"/>
    </location>
</feature>
<dbReference type="Proteomes" id="UP000728185">
    <property type="component" value="Unassembled WGS sequence"/>
</dbReference>
<dbReference type="GO" id="GO:0050808">
    <property type="term" value="P:synapse organization"/>
    <property type="evidence" value="ECO:0007669"/>
    <property type="project" value="TreeGrafter"/>
</dbReference>
<gene>
    <name evidence="6" type="ORF">FBUS_04901</name>
</gene>
<protein>
    <submittedName>
        <fullName evidence="6">Liprin-alpha</fullName>
    </submittedName>
</protein>
<evidence type="ECO:0000313" key="6">
    <source>
        <dbReference type="EMBL" id="KAA0186851.1"/>
    </source>
</evidence>
<evidence type="ECO:0000256" key="1">
    <source>
        <dbReference type="ARBA" id="ARBA00022737"/>
    </source>
</evidence>
<feature type="coiled-coil region" evidence="3">
    <location>
        <begin position="511"/>
        <end position="598"/>
    </location>
</feature>
<feature type="region of interest" description="Disordered" evidence="4">
    <location>
        <begin position="450"/>
        <end position="490"/>
    </location>
</feature>
<dbReference type="InterPro" id="IPR001660">
    <property type="entry name" value="SAM"/>
</dbReference>
<feature type="region of interest" description="Disordered" evidence="4">
    <location>
        <begin position="1"/>
        <end position="26"/>
    </location>
</feature>
<accession>A0A8E0RN12</accession>
<dbReference type="Pfam" id="PF07647">
    <property type="entry name" value="SAM_2"/>
    <property type="match status" value="1"/>
</dbReference>
<dbReference type="SUPFAM" id="SSF47769">
    <property type="entry name" value="SAM/Pointed domain"/>
    <property type="match status" value="3"/>
</dbReference>
<proteinExistence type="predicted"/>
<dbReference type="PANTHER" id="PTHR12587:SF20">
    <property type="entry name" value="LIPRIN-ALPHA, ISOFORM E"/>
    <property type="match status" value="1"/>
</dbReference>
<evidence type="ECO:0000256" key="2">
    <source>
        <dbReference type="ARBA" id="ARBA00023054"/>
    </source>
</evidence>
<dbReference type="SMART" id="SM00454">
    <property type="entry name" value="SAM"/>
    <property type="match status" value="3"/>
</dbReference>
<feature type="compositionally biased region" description="Basic and acidic residues" evidence="4">
    <location>
        <begin position="830"/>
        <end position="839"/>
    </location>
</feature>
<dbReference type="InterPro" id="IPR029515">
    <property type="entry name" value="Liprin"/>
</dbReference>
<feature type="domain" description="SAM" evidence="5">
    <location>
        <begin position="1208"/>
        <end position="1274"/>
    </location>
</feature>
<feature type="region of interest" description="Disordered" evidence="4">
    <location>
        <begin position="1527"/>
        <end position="1606"/>
    </location>
</feature>
<dbReference type="CDD" id="cd09565">
    <property type="entry name" value="SAM_liprin-alpha1_2_3_4_repeat2"/>
    <property type="match status" value="1"/>
</dbReference>
<dbReference type="GO" id="GO:0048786">
    <property type="term" value="C:presynaptic active zone"/>
    <property type="evidence" value="ECO:0007669"/>
    <property type="project" value="TreeGrafter"/>
</dbReference>
<feature type="coiled-coil region" evidence="3">
    <location>
        <begin position="213"/>
        <end position="240"/>
    </location>
</feature>
<keyword evidence="1" id="KW-0677">Repeat</keyword>
<keyword evidence="7" id="KW-1185">Reference proteome</keyword>
<feature type="coiled-coil region" evidence="3">
    <location>
        <begin position="750"/>
        <end position="777"/>
    </location>
</feature>
<evidence type="ECO:0000313" key="7">
    <source>
        <dbReference type="Proteomes" id="UP000728185"/>
    </source>
</evidence>
<feature type="coiled-coil region" evidence="3">
    <location>
        <begin position="34"/>
        <end position="111"/>
    </location>
</feature>
<feature type="region of interest" description="Disordered" evidence="4">
    <location>
        <begin position="1004"/>
        <end position="1027"/>
    </location>
</feature>
<dbReference type="InterPro" id="IPR013761">
    <property type="entry name" value="SAM/pointed_sf"/>
</dbReference>
<dbReference type="Gene3D" id="1.10.150.50">
    <property type="entry name" value="Transcription Factor, Ets-1"/>
    <property type="match status" value="3"/>
</dbReference>
<feature type="region of interest" description="Disordered" evidence="4">
    <location>
        <begin position="794"/>
        <end position="857"/>
    </location>
</feature>
<organism evidence="6 7">
    <name type="scientific">Fasciolopsis buskii</name>
    <dbReference type="NCBI Taxonomy" id="27845"/>
    <lineage>
        <taxon>Eukaryota</taxon>
        <taxon>Metazoa</taxon>
        <taxon>Spiralia</taxon>
        <taxon>Lophotrochozoa</taxon>
        <taxon>Platyhelminthes</taxon>
        <taxon>Trematoda</taxon>
        <taxon>Digenea</taxon>
        <taxon>Plagiorchiida</taxon>
        <taxon>Echinostomata</taxon>
        <taxon>Echinostomatoidea</taxon>
        <taxon>Fasciolidae</taxon>
        <taxon>Fasciolopsis</taxon>
    </lineage>
</organism>
<dbReference type="InterPro" id="IPR057892">
    <property type="entry name" value="LIP-1_CC2"/>
</dbReference>
<feature type="domain" description="SAM" evidence="5">
    <location>
        <begin position="1317"/>
        <end position="1373"/>
    </location>
</feature>
<dbReference type="Pfam" id="PF25526">
    <property type="entry name" value="LIP-1"/>
    <property type="match status" value="2"/>
</dbReference>
<comment type="caution">
    <text evidence="6">The sequence shown here is derived from an EMBL/GenBank/DDBJ whole genome shotgun (WGS) entry which is preliminary data.</text>
</comment>
<feature type="domain" description="SAM" evidence="5">
    <location>
        <begin position="1397"/>
        <end position="1429"/>
    </location>
</feature>
<feature type="compositionally biased region" description="Polar residues" evidence="4">
    <location>
        <begin position="1556"/>
        <end position="1583"/>
    </location>
</feature>
<keyword evidence="2 3" id="KW-0175">Coiled coil</keyword>
<dbReference type="OrthoDB" id="2132119at2759"/>
<name>A0A8E0RN12_9TREM</name>
<evidence type="ECO:0000256" key="4">
    <source>
        <dbReference type="SAM" id="MobiDB-lite"/>
    </source>
</evidence>
<evidence type="ECO:0000256" key="3">
    <source>
        <dbReference type="SAM" id="Coils"/>
    </source>
</evidence>
<evidence type="ECO:0000259" key="5">
    <source>
        <dbReference type="PROSITE" id="PS50105"/>
    </source>
</evidence>
<feature type="compositionally biased region" description="Polar residues" evidence="4">
    <location>
        <begin position="842"/>
        <end position="853"/>
    </location>
</feature>
<dbReference type="Pfam" id="PF00536">
    <property type="entry name" value="SAM_1"/>
    <property type="match status" value="2"/>
</dbReference>
<dbReference type="PANTHER" id="PTHR12587">
    <property type="entry name" value="LAR INTERACTING PROTEIN LIP -RELATED PROTEIN"/>
    <property type="match status" value="1"/>
</dbReference>
<dbReference type="EMBL" id="LUCM01009535">
    <property type="protein sequence ID" value="KAA0186851.1"/>
    <property type="molecule type" value="Genomic_DNA"/>
</dbReference>